<dbReference type="SUPFAM" id="SSF81296">
    <property type="entry name" value="E set domains"/>
    <property type="match status" value="1"/>
</dbReference>
<organism evidence="8 9">
    <name type="scientific">Caerostris darwini</name>
    <dbReference type="NCBI Taxonomy" id="1538125"/>
    <lineage>
        <taxon>Eukaryota</taxon>
        <taxon>Metazoa</taxon>
        <taxon>Ecdysozoa</taxon>
        <taxon>Arthropoda</taxon>
        <taxon>Chelicerata</taxon>
        <taxon>Arachnida</taxon>
        <taxon>Araneae</taxon>
        <taxon>Araneomorphae</taxon>
        <taxon>Entelegynae</taxon>
        <taxon>Araneoidea</taxon>
        <taxon>Araneidae</taxon>
        <taxon>Caerostris</taxon>
    </lineage>
</organism>
<keyword evidence="9" id="KW-1185">Reference proteome</keyword>
<dbReference type="EMBL" id="BPLQ01004544">
    <property type="protein sequence ID" value="GIY08706.1"/>
    <property type="molecule type" value="Genomic_DNA"/>
</dbReference>
<evidence type="ECO:0000256" key="2">
    <source>
        <dbReference type="ARBA" id="ARBA00006370"/>
    </source>
</evidence>
<dbReference type="AlphaFoldDB" id="A0AAV4QK22"/>
<dbReference type="PANTHER" id="PTHR11306">
    <property type="entry name" value="NIEMANN PICK TYPE C2 PROTEIN NPC2-RELATED"/>
    <property type="match status" value="1"/>
</dbReference>
<dbReference type="Pfam" id="PF02221">
    <property type="entry name" value="E1_DerP2_DerF2"/>
    <property type="match status" value="1"/>
</dbReference>
<evidence type="ECO:0000313" key="9">
    <source>
        <dbReference type="Proteomes" id="UP001054837"/>
    </source>
</evidence>
<dbReference type="InterPro" id="IPR039670">
    <property type="entry name" value="NPC2-like"/>
</dbReference>
<dbReference type="GO" id="GO:0032367">
    <property type="term" value="P:intracellular cholesterol transport"/>
    <property type="evidence" value="ECO:0007669"/>
    <property type="project" value="InterPro"/>
</dbReference>
<dbReference type="FunFam" id="2.60.40.770:FF:000001">
    <property type="entry name" value="NPC intracellular cholesterol transporter 2"/>
    <property type="match status" value="1"/>
</dbReference>
<evidence type="ECO:0000256" key="6">
    <source>
        <dbReference type="SAM" id="SignalP"/>
    </source>
</evidence>
<keyword evidence="5" id="KW-1015">Disulfide bond</keyword>
<name>A0AAV4QK22_9ARAC</name>
<dbReference type="Proteomes" id="UP001054837">
    <property type="component" value="Unassembled WGS sequence"/>
</dbReference>
<evidence type="ECO:0000256" key="3">
    <source>
        <dbReference type="ARBA" id="ARBA00022525"/>
    </source>
</evidence>
<dbReference type="SMART" id="SM00737">
    <property type="entry name" value="ML"/>
    <property type="match status" value="1"/>
</dbReference>
<dbReference type="InterPro" id="IPR033916">
    <property type="entry name" value="ML_Npc2-like"/>
</dbReference>
<dbReference type="GO" id="GO:0032934">
    <property type="term" value="F:sterol binding"/>
    <property type="evidence" value="ECO:0007669"/>
    <property type="project" value="InterPro"/>
</dbReference>
<evidence type="ECO:0000313" key="8">
    <source>
        <dbReference type="EMBL" id="GIY08706.1"/>
    </source>
</evidence>
<comment type="similarity">
    <text evidence="2">Belongs to the NPC2 family.</text>
</comment>
<dbReference type="InterPro" id="IPR014756">
    <property type="entry name" value="Ig_E-set"/>
</dbReference>
<dbReference type="Gene3D" id="2.60.40.770">
    <property type="match status" value="1"/>
</dbReference>
<dbReference type="InterPro" id="IPR003172">
    <property type="entry name" value="ML_dom"/>
</dbReference>
<evidence type="ECO:0000259" key="7">
    <source>
        <dbReference type="SMART" id="SM00737"/>
    </source>
</evidence>
<gene>
    <name evidence="8" type="primary">npc2</name>
    <name evidence="8" type="ORF">CDAR_23991</name>
</gene>
<proteinExistence type="inferred from homology"/>
<keyword evidence="3" id="KW-0964">Secreted</keyword>
<comment type="subcellular location">
    <subcellularLocation>
        <location evidence="1">Secreted</location>
    </subcellularLocation>
</comment>
<feature type="chain" id="PRO_5044022590" evidence="6">
    <location>
        <begin position="18"/>
        <end position="146"/>
    </location>
</feature>
<dbReference type="CDD" id="cd00916">
    <property type="entry name" value="Npc2_like"/>
    <property type="match status" value="1"/>
</dbReference>
<evidence type="ECO:0000256" key="5">
    <source>
        <dbReference type="ARBA" id="ARBA00023157"/>
    </source>
</evidence>
<evidence type="ECO:0000256" key="4">
    <source>
        <dbReference type="ARBA" id="ARBA00022729"/>
    </source>
</evidence>
<protein>
    <submittedName>
        <fullName evidence="8">NPC intracellular cholesterol transporter 2</fullName>
    </submittedName>
</protein>
<dbReference type="GO" id="GO:0005576">
    <property type="term" value="C:extracellular region"/>
    <property type="evidence" value="ECO:0007669"/>
    <property type="project" value="UniProtKB-SubCell"/>
</dbReference>
<accession>A0AAV4QK22</accession>
<comment type="caution">
    <text evidence="8">The sequence shown here is derived from an EMBL/GenBank/DDBJ whole genome shotgun (WGS) entry which is preliminary data.</text>
</comment>
<feature type="domain" description="MD-2-related lipid-recognition" evidence="7">
    <location>
        <begin position="20"/>
        <end position="143"/>
    </location>
</feature>
<reference evidence="8 9" key="1">
    <citation type="submission" date="2021-06" db="EMBL/GenBank/DDBJ databases">
        <title>Caerostris darwini draft genome.</title>
        <authorList>
            <person name="Kono N."/>
            <person name="Arakawa K."/>
        </authorList>
    </citation>
    <scope>NUCLEOTIDE SEQUENCE [LARGE SCALE GENOMIC DNA]</scope>
</reference>
<evidence type="ECO:0000256" key="1">
    <source>
        <dbReference type="ARBA" id="ARBA00004613"/>
    </source>
</evidence>
<sequence>MFSTVILSVILFSQAWALKYTDCGSKTGKIINVQVTGCENSDVCEFKRGEKYTYDVTFESLTESEKLRTVIYGIVGGVSLPFPVPNPDACEHSDIECPLQNGQTYNYAYDIEVRKSYPALQADVKWELKDDKNQDVVCVQLPVKIV</sequence>
<feature type="signal peptide" evidence="6">
    <location>
        <begin position="1"/>
        <end position="17"/>
    </location>
</feature>
<keyword evidence="4 6" id="KW-0732">Signal</keyword>
<dbReference type="PANTHER" id="PTHR11306:SF68">
    <property type="entry name" value="NPC INTRACELLULAR CHOLESTEROL TRANSPORTER 2"/>
    <property type="match status" value="1"/>
</dbReference>